<keyword evidence="1" id="KW-1133">Transmembrane helix</keyword>
<gene>
    <name evidence="3" type="ORF">H9872_04185</name>
</gene>
<sequence length="332" mass="37449">ILGQNIGTCITAILSSIGASINAKRAATIHFLFNLIGTIIFGILAVILFNFAIPSLRNELIDVTQISIVHTIFNVLSTIILFPFGNFLVFLAESLVKGKSKEKRNDDYFLDERLLETPTVAVQTTIKEVLRMGEMACWNVQTSLEALFEQDESKMKEVFEREREINTLQEKLNSYLIKLSNLSLSEKEQLKVAELFHMVSDIERVGDHADNIGELAVKLKEQNLNFSEGAKKELEGIADVALECYSKAIKGYEKQDRAMATEAISLEDKVDKLEEKLRSKHMKRLAKEECNPYAGIIFLDMISNIERITDHASNIAILLLDEGRILTSEDYD</sequence>
<feature type="domain" description="PhoU" evidence="2">
    <location>
        <begin position="237"/>
        <end position="316"/>
    </location>
</feature>
<reference evidence="3" key="2">
    <citation type="submission" date="2021-04" db="EMBL/GenBank/DDBJ databases">
        <authorList>
            <person name="Gilroy R."/>
        </authorList>
    </citation>
    <scope>NUCLEOTIDE SEQUENCE</scope>
    <source>
        <strain evidence="3">B5-657</strain>
    </source>
</reference>
<dbReference type="InterPro" id="IPR038078">
    <property type="entry name" value="PhoU-like_sf"/>
</dbReference>
<evidence type="ECO:0000313" key="4">
    <source>
        <dbReference type="Proteomes" id="UP000824229"/>
    </source>
</evidence>
<dbReference type="EMBL" id="JAHLFQ010000087">
    <property type="protein sequence ID" value="MBU3803938.1"/>
    <property type="molecule type" value="Genomic_DNA"/>
</dbReference>
<feature type="transmembrane region" description="Helical" evidence="1">
    <location>
        <begin position="72"/>
        <end position="96"/>
    </location>
</feature>
<dbReference type="SUPFAM" id="SSF109755">
    <property type="entry name" value="PhoU-like"/>
    <property type="match status" value="1"/>
</dbReference>
<keyword evidence="1" id="KW-0472">Membrane</keyword>
<feature type="domain" description="PhoU" evidence="2">
    <location>
        <begin position="129"/>
        <end position="215"/>
    </location>
</feature>
<dbReference type="InterPro" id="IPR028366">
    <property type="entry name" value="PhoU"/>
</dbReference>
<dbReference type="GO" id="GO:0045936">
    <property type="term" value="P:negative regulation of phosphate metabolic process"/>
    <property type="evidence" value="ECO:0007669"/>
    <property type="project" value="InterPro"/>
</dbReference>
<dbReference type="Proteomes" id="UP000824229">
    <property type="component" value="Unassembled WGS sequence"/>
</dbReference>
<feature type="transmembrane region" description="Helical" evidence="1">
    <location>
        <begin position="31"/>
        <end position="52"/>
    </location>
</feature>
<dbReference type="AlphaFoldDB" id="A0A9E2KC89"/>
<proteinExistence type="predicted"/>
<reference evidence="3" key="1">
    <citation type="journal article" date="2021" name="PeerJ">
        <title>Extensive microbial diversity within the chicken gut microbiome revealed by metagenomics and culture.</title>
        <authorList>
            <person name="Gilroy R."/>
            <person name="Ravi A."/>
            <person name="Getino M."/>
            <person name="Pursley I."/>
            <person name="Horton D.L."/>
            <person name="Alikhan N.F."/>
            <person name="Baker D."/>
            <person name="Gharbi K."/>
            <person name="Hall N."/>
            <person name="Watson M."/>
            <person name="Adriaenssens E.M."/>
            <person name="Foster-Nyarko E."/>
            <person name="Jarju S."/>
            <person name="Secka A."/>
            <person name="Antonio M."/>
            <person name="Oren A."/>
            <person name="Chaudhuri R.R."/>
            <person name="La Ragione R."/>
            <person name="Hildebrand F."/>
            <person name="Pallen M.J."/>
        </authorList>
    </citation>
    <scope>NUCLEOTIDE SEQUENCE</scope>
    <source>
        <strain evidence="3">B5-657</strain>
    </source>
</reference>
<evidence type="ECO:0000259" key="2">
    <source>
        <dbReference type="Pfam" id="PF01895"/>
    </source>
</evidence>
<evidence type="ECO:0000313" key="3">
    <source>
        <dbReference type="EMBL" id="MBU3803938.1"/>
    </source>
</evidence>
<dbReference type="Pfam" id="PF01895">
    <property type="entry name" value="PhoU"/>
    <property type="match status" value="2"/>
</dbReference>
<dbReference type="GO" id="GO:0030643">
    <property type="term" value="P:intracellular phosphate ion homeostasis"/>
    <property type="evidence" value="ECO:0007669"/>
    <property type="project" value="InterPro"/>
</dbReference>
<dbReference type="Gene3D" id="1.20.58.220">
    <property type="entry name" value="Phosphate transport system protein phou homolog 2, domain 2"/>
    <property type="match status" value="1"/>
</dbReference>
<dbReference type="InterPro" id="IPR026022">
    <property type="entry name" value="PhoU_dom"/>
</dbReference>
<feature type="non-terminal residue" evidence="3">
    <location>
        <position position="1"/>
    </location>
</feature>
<organism evidence="3 4">
    <name type="scientific">Candidatus Cellulosilyticum pullistercoris</name>
    <dbReference type="NCBI Taxonomy" id="2838521"/>
    <lineage>
        <taxon>Bacteria</taxon>
        <taxon>Bacillati</taxon>
        <taxon>Bacillota</taxon>
        <taxon>Clostridia</taxon>
        <taxon>Lachnospirales</taxon>
        <taxon>Cellulosilyticaceae</taxon>
        <taxon>Cellulosilyticum</taxon>
    </lineage>
</organism>
<evidence type="ECO:0000256" key="1">
    <source>
        <dbReference type="SAM" id="Phobius"/>
    </source>
</evidence>
<dbReference type="PANTHER" id="PTHR42930">
    <property type="entry name" value="PHOSPHATE-SPECIFIC TRANSPORT SYSTEM ACCESSORY PROTEIN PHOU"/>
    <property type="match status" value="1"/>
</dbReference>
<name>A0A9E2KC89_9FIRM</name>
<comment type="caution">
    <text evidence="3">The sequence shown here is derived from an EMBL/GenBank/DDBJ whole genome shotgun (WGS) entry which is preliminary data.</text>
</comment>
<keyword evidence="1" id="KW-0812">Transmembrane</keyword>
<dbReference type="NCBIfam" id="NF037997">
    <property type="entry name" value="Na_Pi_symport"/>
    <property type="match status" value="1"/>
</dbReference>
<accession>A0A9E2KC89</accession>
<protein>
    <submittedName>
        <fullName evidence="3">Na/Pi symporter</fullName>
    </submittedName>
</protein>
<dbReference type="PANTHER" id="PTHR42930:SF3">
    <property type="entry name" value="PHOSPHATE-SPECIFIC TRANSPORT SYSTEM ACCESSORY PROTEIN PHOU"/>
    <property type="match status" value="1"/>
</dbReference>